<protein>
    <submittedName>
        <fullName evidence="1">Uncharacterized protein</fullName>
    </submittedName>
</protein>
<sequence>MDQEETTQPLHIPSNHYATAYKSTWTIPESGILDVEDIALLQHLNCSYLSSGRPPTLLALKQHAHSLTNLIRRLAPSCSTAPIDGENATDMGMDFYKDEAFDWLNKLDEPYENHDPSHHEPLWAIANTVKAESETEGIEQHCPLSVLSESGSSPDWRRPRMTHHDLVMHANQCLEILDHEYSSTGGLMSILPISAEDDSGLPKSQLTAARNTLLGQWLLHHQHLVGRMHELEISYANALDLLAGEAQVPLQLMRRSGTDGISGGREIVYPQDKFVLANVGDDVTSYLHRLIDRAEAQIEQKEKIWKASGVSGERMWRERGGKWYAQGLVPVDVMTRFYRIKGKGNQSPIFVLPAVEDHPGVQQTRRIEERPTVVSVVTPTWPERVSNWEVKYKDRLGLFSKVDTENQALVREKLEMRDVMAVKDAELRRQRDELAFYEQTLPNGEMERQRALLSEITAYKTTMEELKQRLPSEYHRLLNVGGDQRRARTAA</sequence>
<organism evidence="1 2">
    <name type="scientific">Fusarium zealandicum</name>
    <dbReference type="NCBI Taxonomy" id="1053134"/>
    <lineage>
        <taxon>Eukaryota</taxon>
        <taxon>Fungi</taxon>
        <taxon>Dikarya</taxon>
        <taxon>Ascomycota</taxon>
        <taxon>Pezizomycotina</taxon>
        <taxon>Sordariomycetes</taxon>
        <taxon>Hypocreomycetidae</taxon>
        <taxon>Hypocreales</taxon>
        <taxon>Nectriaceae</taxon>
        <taxon>Fusarium</taxon>
        <taxon>Fusarium staphyleae species complex</taxon>
    </lineage>
</organism>
<dbReference type="EMBL" id="JABEYC010000280">
    <property type="protein sequence ID" value="KAF4979746.1"/>
    <property type="molecule type" value="Genomic_DNA"/>
</dbReference>
<evidence type="ECO:0000313" key="1">
    <source>
        <dbReference type="EMBL" id="KAF4979746.1"/>
    </source>
</evidence>
<keyword evidence="2" id="KW-1185">Reference proteome</keyword>
<dbReference type="OrthoDB" id="5413531at2759"/>
<reference evidence="1" key="1">
    <citation type="journal article" date="2020" name="BMC Genomics">
        <title>Correction to: Identification and distribution of gene clusters required for synthesis of sphingolipid metabolism inhibitors in diverse species of the filamentous fungus Fusarium.</title>
        <authorList>
            <person name="Kim H.S."/>
            <person name="Lohmar J.M."/>
            <person name="Busman M."/>
            <person name="Brown D.W."/>
            <person name="Naumann T.A."/>
            <person name="Divon H.H."/>
            <person name="Lysoe E."/>
            <person name="Uhlig S."/>
            <person name="Proctor R.H."/>
        </authorList>
    </citation>
    <scope>NUCLEOTIDE SEQUENCE</scope>
    <source>
        <strain evidence="1">NRRL 22465</strain>
    </source>
</reference>
<gene>
    <name evidence="1" type="ORF">FZEAL_4103</name>
</gene>
<dbReference type="AlphaFoldDB" id="A0A8H4UN06"/>
<name>A0A8H4UN06_9HYPO</name>
<proteinExistence type="predicted"/>
<dbReference type="Proteomes" id="UP000635477">
    <property type="component" value="Unassembled WGS sequence"/>
</dbReference>
<reference evidence="1" key="2">
    <citation type="submission" date="2020-05" db="EMBL/GenBank/DDBJ databases">
        <authorList>
            <person name="Kim H.-S."/>
            <person name="Proctor R.H."/>
            <person name="Brown D.W."/>
        </authorList>
    </citation>
    <scope>NUCLEOTIDE SEQUENCE</scope>
    <source>
        <strain evidence="1">NRRL 22465</strain>
    </source>
</reference>
<accession>A0A8H4UN06</accession>
<evidence type="ECO:0000313" key="2">
    <source>
        <dbReference type="Proteomes" id="UP000635477"/>
    </source>
</evidence>
<comment type="caution">
    <text evidence="1">The sequence shown here is derived from an EMBL/GenBank/DDBJ whole genome shotgun (WGS) entry which is preliminary data.</text>
</comment>